<dbReference type="SMART" id="SM00089">
    <property type="entry name" value="PKD"/>
    <property type="match status" value="5"/>
</dbReference>
<dbReference type="InterPro" id="IPR022409">
    <property type="entry name" value="PKD/Chitinase_dom"/>
</dbReference>
<organism evidence="3 4">
    <name type="scientific">Marivirga aurantiaca</name>
    <dbReference type="NCBI Taxonomy" id="2802615"/>
    <lineage>
        <taxon>Bacteria</taxon>
        <taxon>Pseudomonadati</taxon>
        <taxon>Bacteroidota</taxon>
        <taxon>Cytophagia</taxon>
        <taxon>Cytophagales</taxon>
        <taxon>Marivirgaceae</taxon>
        <taxon>Marivirga</taxon>
    </lineage>
</organism>
<dbReference type="GO" id="GO:0006999">
    <property type="term" value="P:nuclear pore organization"/>
    <property type="evidence" value="ECO:0007669"/>
    <property type="project" value="TreeGrafter"/>
</dbReference>
<dbReference type="CDD" id="cd00146">
    <property type="entry name" value="PKD"/>
    <property type="match status" value="3"/>
</dbReference>
<dbReference type="InterPro" id="IPR045829">
    <property type="entry name" value="PKD_6"/>
</dbReference>
<dbReference type="Pfam" id="PF18911">
    <property type="entry name" value="PKD_4"/>
    <property type="match status" value="3"/>
</dbReference>
<reference evidence="3" key="1">
    <citation type="submission" date="2021-01" db="EMBL/GenBank/DDBJ databases">
        <title>Marivirga aurantiaca sp. nov., isolated from intertidal surface sediments.</title>
        <authorList>
            <person name="Zhang M."/>
        </authorList>
    </citation>
    <scope>NUCLEOTIDE SEQUENCE</scope>
    <source>
        <strain evidence="3">S37H4</strain>
    </source>
</reference>
<name>A0A934WWM8_9BACT</name>
<feature type="domain" description="PKD" evidence="2">
    <location>
        <begin position="1995"/>
        <end position="2044"/>
    </location>
</feature>
<dbReference type="InterPro" id="IPR037701">
    <property type="entry name" value="Pom152"/>
</dbReference>
<evidence type="ECO:0000313" key="4">
    <source>
        <dbReference type="Proteomes" id="UP000611723"/>
    </source>
</evidence>
<comment type="caution">
    <text evidence="3">The sequence shown here is derived from an EMBL/GenBank/DDBJ whole genome shotgun (WGS) entry which is preliminary data.</text>
</comment>
<dbReference type="RefSeq" id="WP_201429908.1">
    <property type="nucleotide sequence ID" value="NZ_JAEQBW010000001.1"/>
</dbReference>
<keyword evidence="1" id="KW-0732">Signal</keyword>
<dbReference type="Gene3D" id="2.60.40.10">
    <property type="entry name" value="Immunoglobulins"/>
    <property type="match status" value="5"/>
</dbReference>
<dbReference type="InterPro" id="IPR035986">
    <property type="entry name" value="PKD_dom_sf"/>
</dbReference>
<evidence type="ECO:0000256" key="1">
    <source>
        <dbReference type="SAM" id="SignalP"/>
    </source>
</evidence>
<dbReference type="Pfam" id="PF19408">
    <property type="entry name" value="PKD_6"/>
    <property type="match status" value="1"/>
</dbReference>
<dbReference type="SUPFAM" id="SSF49299">
    <property type="entry name" value="PKD domain"/>
    <property type="match status" value="4"/>
</dbReference>
<gene>
    <name evidence="3" type="ORF">JKA74_04265</name>
</gene>
<dbReference type="InterPro" id="IPR026341">
    <property type="entry name" value="T9SS_type_B"/>
</dbReference>
<sequence>MKKILLSLLFSVVVLSSTYAQPYNCSDITFLGGNAQAKNVNGAPGLGRFCAPVTVDWYVTFNAIIPAGANVEISVDWGNGIPTTYTATNSGNTWFIANGNGNTFIDGPQTYDGINNARHTYPEDLGVCDFNIIARLVIDGNICTASSNSNEVDYWDTDEDNPGNVSIEPILYQVCAGDQVTINFEDNTTFNCVNPGDTDNPNEEKRNVRWTYNTIDGAAPDGRIDGVILSNGVTLDGSNAGDQNYIPPQADVAGSDVNTIEEYPAVVGPGDAVSTSLDITVPSSATVGEVFEVKLENWGPCNPLGGPIPVIERYALIRIVAPPQNLSFTISKTSNGSPQKTTFCPGENIRFRGDASNHNADFRYSWRVYDGPNDTDPVVFARNNDRYTWLDDEGADLNTVFSTAGTKLVRMFVRNSDSDLEGNCEVFFDRTITITATPIAVIGFNDGTFGSPNTSDNLYEVCLEDLGTDPLELTLTDESTGKSVNTTTTWLVEKTIPAPTVPLAQHEEENSAATFNYPNNPLIISEAGEYRIRLYTEDAATSCTSVDELFVYVYDTPEASFDASEVCAGNNDPLNKTEFSNIADNLSGITARVNNDEIVKWMWDFSYDAVAGFNNEKDESNNNTFRRFLDGTDGAEPTASVPGDYEIALIVETTQGCRDTIVHTVTVKHNPVAELEASYRDDYDTYSAGDTYAGDPICPGTFLNFTNITDETLNDASLNPVTYEIKILDFLSGVTTETIGAPGAADETIETNIFFNETASNQNFKVVLVATGNNSCQTVSDTINIVVLPEDDANFNIFDGDPLNVSDPPDLYDPGLFYCAPFTFYFKTDANTETFNADEYVWTVTDAGTGIVETTATVVRDPLDETTETFSFNFENEYPSTSERVFKIELEVITDNYCVSIKSKEVKLRPQPTANFSLTNTITDCPSVQYKFEAQQSGLDTYNWSTVPNDPTILLDEIGGTSSDTYIIELARPASGDLNFTVTLTTTSLAGCTSETVTYNGTLEEPEDIEVETNFSATVVSSCLPAVYNWVNATDPTPFALSDFTWEFQLSKFNGTVYVLEETFEGEDYTGNTDFAAGIDYEFTEPGDYQLDLIATATSQCVTALSAPIEFTIYDTPEVKFRTNINEGCSPLENVTIQGTSSNVSGNGGDFDMHYEVRNASNSNLVQSGPAPADMNGLGDQLDGTVLDPLINTTDPFIDYDITIFAEGPGGCTDDSTYTVRVFQQPLVDFTTSLPNPACEEDYEFTFEVNPSSTYPAGTEFRWNFGDGASTAFSSSLTSTHQYNNPEGTGGSRIYPVELIAKTPEGCITTSSPQDIELNPLVRSDFFLLGNSGCSPFEAEIRANAQGTGISGNYIYERRLAGTSSWTTFTPDNDGNVTEAFINDSDPPSNQVYEIRLIVSGDGSCSDTSAIRTVTVFPEPINPTEIIGAETVCENESTVRYEVDHRAGYTYQWSVPEFAYISATELPDRNVIFVNYGNEPESGSSEVSVRVTNANFCPGDLVTLPVSVIPGPTGSIALSGPGTICPGDSTEFTFTLDGPGSLGFDVVLSNGFGVDTLIENVQSGDKVWVKPTASVNYNLTEVIDREFDTCPGQASNDNVRVNVNIAPTAIISGDATICEGESTDLRVNLSGLGPWDIEYTDGTDTVSVNSNTPAFTIPVSPVDSTVYKLVSVSDNSCKGTVSADSATILVNPAPDANIFVVDNVGEVCVNETTQLGVSLFGYGPWSIRFTDGMNIFAISDIQPISGHDPTDPNSSTLHVFDIVPENDTTVYTLLEVADKKGCIAPGSGNATIYTLPTPEVSMTGNTSICAGSSTPLHFEFASGVAPFTVEMAINDVEDTVTLSGLQNGHEEIVTPSETTNYRVFSVTDANGCPAYNFGLPVRVNVREMPTVVLSASDSICYGEEASLRFDLTGKGPWTITYNDGSQNRTFNTPFNRHFETVAPTVTTDYTVVSVKDSNTPQCTNSGTGSARVVVAPELVADFIATPTNMDLPTSTITITNTTTNKSEWDYTWDFGDGNFSDEQDPGSHTYETYGTYFVRMTASNGDCTDNTQTIITINAIPAIVDFTADPIEGCAPLTVDFENLTRFATASTYLWDFGDNQSSRVIHPQHTYDKPGTYTVRLSANNITGQAVEAVKTAYITVFESPQSIFRVKSGFEEVFTGEKVEFVNSSTEADQFLWDFGDGNESFQEEPVHVYADSGIYDITLVAINSETGCTDTLTRASQVLVLTGGESVVANAFTPSRGGPGTASNDPQRNDMFLPLVKGVEKYDMKIYNRWGELIFESNDKEVGWDGYYKGELMPMGVYVFRMELLYENGRREVKLGDVTLIR</sequence>
<accession>A0A934WWM8</accession>
<dbReference type="GO" id="GO:0017056">
    <property type="term" value="F:structural constituent of nuclear pore"/>
    <property type="evidence" value="ECO:0007669"/>
    <property type="project" value="InterPro"/>
</dbReference>
<feature type="signal peptide" evidence="1">
    <location>
        <begin position="1"/>
        <end position="20"/>
    </location>
</feature>
<feature type="domain" description="PKD" evidence="2">
    <location>
        <begin position="2062"/>
        <end position="2147"/>
    </location>
</feature>
<dbReference type="Pfam" id="PF24312">
    <property type="entry name" value="Ig-like_POM152"/>
    <property type="match status" value="1"/>
</dbReference>
<dbReference type="PANTHER" id="PTHR28206">
    <property type="entry name" value="NUCLEOPORIN POM152"/>
    <property type="match status" value="1"/>
</dbReference>
<protein>
    <submittedName>
        <fullName evidence="3">PKD domain-containing protein</fullName>
    </submittedName>
</protein>
<dbReference type="PANTHER" id="PTHR28206:SF1">
    <property type="entry name" value="NUCLEOPORIN POM152"/>
    <property type="match status" value="1"/>
</dbReference>
<feature type="chain" id="PRO_5038063525" evidence="1">
    <location>
        <begin position="21"/>
        <end position="2329"/>
    </location>
</feature>
<keyword evidence="4" id="KW-1185">Reference proteome</keyword>
<evidence type="ECO:0000313" key="3">
    <source>
        <dbReference type="EMBL" id="MBK6264240.1"/>
    </source>
</evidence>
<dbReference type="InterPro" id="IPR056541">
    <property type="entry name" value="Ig-like_POM152"/>
</dbReference>
<dbReference type="InterPro" id="IPR000601">
    <property type="entry name" value="PKD_dom"/>
</dbReference>
<proteinExistence type="predicted"/>
<dbReference type="Pfam" id="PF13585">
    <property type="entry name" value="CHU_C"/>
    <property type="match status" value="1"/>
</dbReference>
<dbReference type="PROSITE" id="PS50093">
    <property type="entry name" value="PKD"/>
    <property type="match status" value="4"/>
</dbReference>
<evidence type="ECO:0000259" key="2">
    <source>
        <dbReference type="PROSITE" id="PS50093"/>
    </source>
</evidence>
<dbReference type="EMBL" id="JAEQBW010000001">
    <property type="protein sequence ID" value="MBK6264240.1"/>
    <property type="molecule type" value="Genomic_DNA"/>
</dbReference>
<dbReference type="NCBIfam" id="TIGR04131">
    <property type="entry name" value="Bac_Flav_CTERM"/>
    <property type="match status" value="1"/>
</dbReference>
<feature type="domain" description="PKD" evidence="2">
    <location>
        <begin position="1256"/>
        <end position="1286"/>
    </location>
</feature>
<feature type="domain" description="PKD" evidence="2">
    <location>
        <begin position="2177"/>
        <end position="2211"/>
    </location>
</feature>
<dbReference type="Proteomes" id="UP000611723">
    <property type="component" value="Unassembled WGS sequence"/>
</dbReference>
<dbReference type="InterPro" id="IPR013783">
    <property type="entry name" value="Ig-like_fold"/>
</dbReference>
<dbReference type="GO" id="GO:0006606">
    <property type="term" value="P:protein import into nucleus"/>
    <property type="evidence" value="ECO:0007669"/>
    <property type="project" value="TreeGrafter"/>
</dbReference>